<proteinExistence type="predicted"/>
<protein>
    <submittedName>
        <fullName evidence="1">Uncharacterized protein</fullName>
    </submittedName>
</protein>
<evidence type="ECO:0000313" key="1">
    <source>
        <dbReference type="EMBL" id="RZU02587.1"/>
    </source>
</evidence>
<keyword evidence="2" id="KW-1185">Reference proteome</keyword>
<sequence>MSQSPPVPLPFSLESAMQVLAWGAAPDASPYSHKQIAEWCDAYWCEYIDVDASPEVERLLPILTDVETQWDLFLANTYSLEQLRTLSFEDVRVPSEWFADWLEQARRIELDA</sequence>
<name>A0A4Q7W0A7_9BURK</name>
<evidence type="ECO:0000313" key="2">
    <source>
        <dbReference type="Proteomes" id="UP000293671"/>
    </source>
</evidence>
<accession>A0A4Q7W0A7</accession>
<gene>
    <name evidence="1" type="ORF">EV670_0615</name>
</gene>
<dbReference type="AlphaFoldDB" id="A0A4Q7W0A7"/>
<dbReference type="EMBL" id="SHKP01000004">
    <property type="protein sequence ID" value="RZU02587.1"/>
    <property type="molecule type" value="Genomic_DNA"/>
</dbReference>
<dbReference type="Proteomes" id="UP000293671">
    <property type="component" value="Unassembled WGS sequence"/>
</dbReference>
<organism evidence="1 2">
    <name type="scientific">Rivibacter subsaxonicus</name>
    <dbReference type="NCBI Taxonomy" id="457575"/>
    <lineage>
        <taxon>Bacteria</taxon>
        <taxon>Pseudomonadati</taxon>
        <taxon>Pseudomonadota</taxon>
        <taxon>Betaproteobacteria</taxon>
        <taxon>Burkholderiales</taxon>
        <taxon>Rivibacter</taxon>
    </lineage>
</organism>
<comment type="caution">
    <text evidence="1">The sequence shown here is derived from an EMBL/GenBank/DDBJ whole genome shotgun (WGS) entry which is preliminary data.</text>
</comment>
<reference evidence="1 2" key="1">
    <citation type="submission" date="2019-02" db="EMBL/GenBank/DDBJ databases">
        <title>Genomic Encyclopedia of Type Strains, Phase IV (KMG-IV): sequencing the most valuable type-strain genomes for metagenomic binning, comparative biology and taxonomic classification.</title>
        <authorList>
            <person name="Goeker M."/>
        </authorList>
    </citation>
    <scope>NUCLEOTIDE SEQUENCE [LARGE SCALE GENOMIC DNA]</scope>
    <source>
        <strain evidence="1 2">DSM 19570</strain>
    </source>
</reference>